<evidence type="ECO:0008006" key="4">
    <source>
        <dbReference type="Google" id="ProtNLM"/>
    </source>
</evidence>
<dbReference type="Pfam" id="PF17278">
    <property type="entry name" value="DUF5343"/>
    <property type="match status" value="1"/>
</dbReference>
<dbReference type="InterPro" id="IPR035235">
    <property type="entry name" value="DUF5343"/>
</dbReference>
<accession>A0A1F6DCA0</accession>
<dbReference type="Proteomes" id="UP000178794">
    <property type="component" value="Unassembled WGS sequence"/>
</dbReference>
<evidence type="ECO:0000256" key="1">
    <source>
        <dbReference type="SAM" id="MobiDB-lite"/>
    </source>
</evidence>
<gene>
    <name evidence="2" type="ORF">A3C89_03620</name>
</gene>
<evidence type="ECO:0000313" key="2">
    <source>
        <dbReference type="EMBL" id="OGG58947.1"/>
    </source>
</evidence>
<sequence>MTDSNTTAETKKALPAYLNVTKLQKLIEILSTTRVTVITTESLKGEFGATDASVAMGTLRFLDLIDETGKARDAVRGFHLSGEERTQAVAKIVETAYAQLFEFVVGDKPQNLAQDKLTNHFVKVYGVVPRIATPAVRAFLFLCEEAGMKEKSTVPRVQTPRVKKPNVTHTKPTAGSVTRNPQRSPATHNANETAIPFAKGQISFVLPTKVLSNPELIGDYKDVLTAINTFVSKCEPFLKEDSQPNDSE</sequence>
<evidence type="ECO:0000313" key="3">
    <source>
        <dbReference type="Proteomes" id="UP000178794"/>
    </source>
</evidence>
<organism evidence="2 3">
    <name type="scientific">Candidatus Kaiserbacteria bacterium RIFCSPHIGHO2_02_FULL_50_50</name>
    <dbReference type="NCBI Taxonomy" id="1798492"/>
    <lineage>
        <taxon>Bacteria</taxon>
        <taxon>Candidatus Kaiseribacteriota</taxon>
    </lineage>
</organism>
<feature type="compositionally biased region" description="Polar residues" evidence="1">
    <location>
        <begin position="167"/>
        <end position="188"/>
    </location>
</feature>
<protein>
    <recommendedName>
        <fullName evidence="4">DUF5343 domain-containing protein</fullName>
    </recommendedName>
</protein>
<dbReference type="EMBL" id="MFLF01000021">
    <property type="protein sequence ID" value="OGG58947.1"/>
    <property type="molecule type" value="Genomic_DNA"/>
</dbReference>
<feature type="region of interest" description="Disordered" evidence="1">
    <location>
        <begin position="161"/>
        <end position="188"/>
    </location>
</feature>
<dbReference type="AlphaFoldDB" id="A0A1F6DCA0"/>
<proteinExistence type="predicted"/>
<comment type="caution">
    <text evidence="2">The sequence shown here is derived from an EMBL/GenBank/DDBJ whole genome shotgun (WGS) entry which is preliminary data.</text>
</comment>
<name>A0A1F6DCA0_9BACT</name>
<reference evidence="2 3" key="1">
    <citation type="journal article" date="2016" name="Nat. Commun.">
        <title>Thousands of microbial genomes shed light on interconnected biogeochemical processes in an aquifer system.</title>
        <authorList>
            <person name="Anantharaman K."/>
            <person name="Brown C.T."/>
            <person name="Hug L.A."/>
            <person name="Sharon I."/>
            <person name="Castelle C.J."/>
            <person name="Probst A.J."/>
            <person name="Thomas B.C."/>
            <person name="Singh A."/>
            <person name="Wilkins M.J."/>
            <person name="Karaoz U."/>
            <person name="Brodie E.L."/>
            <person name="Williams K.H."/>
            <person name="Hubbard S.S."/>
            <person name="Banfield J.F."/>
        </authorList>
    </citation>
    <scope>NUCLEOTIDE SEQUENCE [LARGE SCALE GENOMIC DNA]</scope>
</reference>